<evidence type="ECO:0000313" key="3">
    <source>
        <dbReference type="Proteomes" id="UP000298390"/>
    </source>
</evidence>
<proteinExistence type="predicted"/>
<dbReference type="EMBL" id="SEKV01000356">
    <property type="protein sequence ID" value="TFY58502.1"/>
    <property type="molecule type" value="Genomic_DNA"/>
</dbReference>
<evidence type="ECO:0000313" key="2">
    <source>
        <dbReference type="EMBL" id="TFY58502.1"/>
    </source>
</evidence>
<dbReference type="Proteomes" id="UP000298390">
    <property type="component" value="Unassembled WGS sequence"/>
</dbReference>
<sequence>MHHQRYSNLLRAAGAMPDWPNGAPFRPMPVHKESFTRSEDAVTDEGFFEGRQMPNGSYGSLPVLVNLNLSSRFSVTTTSTNEYIEVDFPSQYGYNELDCESSTWETVRGAERHFCLNIPPPPERRRRSESALPLSPLPPPSPSPPALIPSSRVDASTTKVGKNDEDGWVCVEVEHRVVHRVEHNIV</sequence>
<name>A0A4Y9Y8L4_9APHY</name>
<comment type="caution">
    <text evidence="2">The sequence shown here is derived from an EMBL/GenBank/DDBJ whole genome shotgun (WGS) entry which is preliminary data.</text>
</comment>
<reference evidence="2 3" key="1">
    <citation type="submission" date="2019-01" db="EMBL/GenBank/DDBJ databases">
        <title>Genome sequencing of the rare red list fungi Fomitopsis rosea.</title>
        <authorList>
            <person name="Buettner E."/>
            <person name="Kellner H."/>
        </authorList>
    </citation>
    <scope>NUCLEOTIDE SEQUENCE [LARGE SCALE GENOMIC DNA]</scope>
    <source>
        <strain evidence="2 3">DSM 105464</strain>
    </source>
</reference>
<feature type="region of interest" description="Disordered" evidence="1">
    <location>
        <begin position="118"/>
        <end position="161"/>
    </location>
</feature>
<feature type="compositionally biased region" description="Pro residues" evidence="1">
    <location>
        <begin position="135"/>
        <end position="147"/>
    </location>
</feature>
<evidence type="ECO:0000256" key="1">
    <source>
        <dbReference type="SAM" id="MobiDB-lite"/>
    </source>
</evidence>
<organism evidence="2 3">
    <name type="scientific">Rhodofomes roseus</name>
    <dbReference type="NCBI Taxonomy" id="34475"/>
    <lineage>
        <taxon>Eukaryota</taxon>
        <taxon>Fungi</taxon>
        <taxon>Dikarya</taxon>
        <taxon>Basidiomycota</taxon>
        <taxon>Agaricomycotina</taxon>
        <taxon>Agaricomycetes</taxon>
        <taxon>Polyporales</taxon>
        <taxon>Rhodofomes</taxon>
    </lineage>
</organism>
<accession>A0A4Y9Y8L4</accession>
<dbReference type="AlphaFoldDB" id="A0A4Y9Y8L4"/>
<gene>
    <name evidence="2" type="ORF">EVJ58_g6378</name>
</gene>
<protein>
    <submittedName>
        <fullName evidence="2">Uncharacterized protein</fullName>
    </submittedName>
</protein>